<reference evidence="3 4" key="1">
    <citation type="journal article" date="2007" name="Science">
        <title>Sea anemone genome reveals ancestral eumetazoan gene repertoire and genomic organization.</title>
        <authorList>
            <person name="Putnam N.H."/>
            <person name="Srivastava M."/>
            <person name="Hellsten U."/>
            <person name="Dirks B."/>
            <person name="Chapman J."/>
            <person name="Salamov A."/>
            <person name="Terry A."/>
            <person name="Shapiro H."/>
            <person name="Lindquist E."/>
            <person name="Kapitonov V.V."/>
            <person name="Jurka J."/>
            <person name="Genikhovich G."/>
            <person name="Grigoriev I.V."/>
            <person name="Lucas S.M."/>
            <person name="Steele R.E."/>
            <person name="Finnerty J.R."/>
            <person name="Technau U."/>
            <person name="Martindale M.Q."/>
            <person name="Rokhsar D.S."/>
        </authorList>
    </citation>
    <scope>NUCLEOTIDE SEQUENCE [LARGE SCALE GENOMIC DNA]</scope>
    <source>
        <strain evidence="4">CH2 X CH6</strain>
    </source>
</reference>
<organism evidence="3 4">
    <name type="scientific">Nematostella vectensis</name>
    <name type="common">Starlet sea anemone</name>
    <dbReference type="NCBI Taxonomy" id="45351"/>
    <lineage>
        <taxon>Eukaryota</taxon>
        <taxon>Metazoa</taxon>
        <taxon>Cnidaria</taxon>
        <taxon>Anthozoa</taxon>
        <taxon>Hexacorallia</taxon>
        <taxon>Actiniaria</taxon>
        <taxon>Edwardsiidae</taxon>
        <taxon>Nematostella</taxon>
    </lineage>
</organism>
<dbReference type="InterPro" id="IPR035892">
    <property type="entry name" value="C2_domain_sf"/>
</dbReference>
<keyword evidence="2" id="KW-0472">Membrane</keyword>
<feature type="region of interest" description="Disordered" evidence="1">
    <location>
        <begin position="134"/>
        <end position="177"/>
    </location>
</feature>
<dbReference type="OMA" id="TRELIMW"/>
<feature type="transmembrane region" description="Helical" evidence="2">
    <location>
        <begin position="6"/>
        <end position="28"/>
    </location>
</feature>
<gene>
    <name evidence="3" type="ORF">NEMVEDRAFT_v1g202487</name>
</gene>
<dbReference type="Proteomes" id="UP000001593">
    <property type="component" value="Unassembled WGS sequence"/>
</dbReference>
<feature type="compositionally biased region" description="Polar residues" evidence="1">
    <location>
        <begin position="259"/>
        <end position="269"/>
    </location>
</feature>
<feature type="compositionally biased region" description="Low complexity" evidence="1">
    <location>
        <begin position="143"/>
        <end position="157"/>
    </location>
</feature>
<dbReference type="InParanoid" id="A7RUV0"/>
<dbReference type="EMBL" id="DS469541">
    <property type="protein sequence ID" value="EDO44755.1"/>
    <property type="molecule type" value="Genomic_DNA"/>
</dbReference>
<sequence>MEVYVAKVLVIVTSVFVGLMLLVSYALYRKRKCLEKRSTPAASDRKYIPPYGELRKRDIPVIDSVPFWVPGRRGKIVNVEVQPRVKRLGPRSSTPKDPRKQRLEKSTLLVDLLDSKHLDKANLVMSPPTSTFTGTHWDATPQSHSSVFSPVSLSPRSTQDTRTQTPPQASGRRRPSSFEIEMTYDELQLSSLQFSVMGYDEYSRQKVLGDVVLPMAELSMQGLDVTRELIMWRDVQTREMQRSKEKKSSKEIGESSAEPTASESQCSPS</sequence>
<feature type="compositionally biased region" description="Polar residues" evidence="1">
    <location>
        <begin position="158"/>
        <end position="168"/>
    </location>
</feature>
<feature type="region of interest" description="Disordered" evidence="1">
    <location>
        <begin position="237"/>
        <end position="269"/>
    </location>
</feature>
<accession>A7RUV0</accession>
<name>A7RUV0_NEMVE</name>
<evidence type="ECO:0000256" key="1">
    <source>
        <dbReference type="SAM" id="MobiDB-lite"/>
    </source>
</evidence>
<keyword evidence="2" id="KW-0812">Transmembrane</keyword>
<feature type="compositionally biased region" description="Basic and acidic residues" evidence="1">
    <location>
        <begin position="237"/>
        <end position="253"/>
    </location>
</feature>
<dbReference type="AlphaFoldDB" id="A7RUV0"/>
<evidence type="ECO:0000256" key="2">
    <source>
        <dbReference type="SAM" id="Phobius"/>
    </source>
</evidence>
<evidence type="ECO:0000313" key="4">
    <source>
        <dbReference type="Proteomes" id="UP000001593"/>
    </source>
</evidence>
<keyword evidence="4" id="KW-1185">Reference proteome</keyword>
<protein>
    <submittedName>
        <fullName evidence="3">Uncharacterized protein</fullName>
    </submittedName>
</protein>
<proteinExistence type="predicted"/>
<dbReference type="SUPFAM" id="SSF49562">
    <property type="entry name" value="C2 domain (Calcium/lipid-binding domain, CaLB)"/>
    <property type="match status" value="1"/>
</dbReference>
<evidence type="ECO:0000313" key="3">
    <source>
        <dbReference type="EMBL" id="EDO44755.1"/>
    </source>
</evidence>
<dbReference type="STRING" id="45351.A7RUV0"/>
<dbReference type="HOGENOM" id="CLU_1035480_0_0_1"/>
<dbReference type="Gene3D" id="2.60.40.150">
    <property type="entry name" value="C2 domain"/>
    <property type="match status" value="1"/>
</dbReference>
<keyword evidence="2" id="KW-1133">Transmembrane helix</keyword>